<dbReference type="EMBL" id="JZWI01000021">
    <property type="protein sequence ID" value="KLN54721.1"/>
    <property type="molecule type" value="Genomic_DNA"/>
</dbReference>
<keyword evidence="2" id="KW-1185">Reference proteome</keyword>
<protein>
    <recommendedName>
        <fullName evidence="3">Peptidase</fullName>
    </recommendedName>
</protein>
<proteinExistence type="predicted"/>
<sequence length="397" mass="42125">MPKAAPPTAKTSTKPNTMTGLADWVEVFKAGSHIDSKGRPISFAQSDLDQMVVNHKLGAAPAVIGHPDKTAPAYAWVSELKREGDSLFAKFTDINPAFEAGVKSGAYRNRSVSVFPEKEHGWRVRHVGWLGAAPPAIDGLAPVNFSGDDADVREFAAPGYALVWGMESTGKLLRGLREQIVADKGIEEADRVLPLWQIDGVLEAANSARTQFQEADPGGRLFSQSDNPGDSMTITKEELAAAVAKALEDGKAAAAADFAGKDQELITLKNKVRDSRIAGLITGWTGEGKVLPAEVPGLAEFMASLEDAEAEFTFSASDGKEAKKTPSQFFSDFMAARTPLVKLGRATKTGDDPQIGAVDATNPRAIAAAAREFQAAEAKLGREVSIDAAVNHVTTPT</sequence>
<reference evidence="1 2" key="1">
    <citation type="submission" date="2015-03" db="EMBL/GenBank/DDBJ databases">
        <title>Genome sequence of Variovorax paradoxus TBEA6.</title>
        <authorList>
            <person name="Poehlein A."/>
            <person name="Schuldes J."/>
            <person name="Wuebbeler J.H."/>
            <person name="Hiessl S."/>
            <person name="Steinbuechel A."/>
            <person name="Daniel R."/>
        </authorList>
    </citation>
    <scope>NUCLEOTIDE SEQUENCE [LARGE SCALE GENOMIC DNA]</scope>
    <source>
        <strain evidence="1 2">TBEA6</strain>
    </source>
</reference>
<dbReference type="AlphaFoldDB" id="A0A0H2LY70"/>
<organism evidence="1 2">
    <name type="scientific">Variovorax paradoxus</name>
    <dbReference type="NCBI Taxonomy" id="34073"/>
    <lineage>
        <taxon>Bacteria</taxon>
        <taxon>Pseudomonadati</taxon>
        <taxon>Pseudomonadota</taxon>
        <taxon>Betaproteobacteria</taxon>
        <taxon>Burkholderiales</taxon>
        <taxon>Comamonadaceae</taxon>
        <taxon>Variovorax</taxon>
    </lineage>
</organism>
<comment type="caution">
    <text evidence="1">The sequence shown here is derived from an EMBL/GenBank/DDBJ whole genome shotgun (WGS) entry which is preliminary data.</text>
</comment>
<evidence type="ECO:0000313" key="1">
    <source>
        <dbReference type="EMBL" id="KLN54721.1"/>
    </source>
</evidence>
<gene>
    <name evidence="1" type="ORF">VPARA_40250</name>
</gene>
<evidence type="ECO:0000313" key="2">
    <source>
        <dbReference type="Proteomes" id="UP000035170"/>
    </source>
</evidence>
<dbReference type="PATRIC" id="fig|34073.19.peg.4121"/>
<dbReference type="RefSeq" id="WP_047785768.1">
    <property type="nucleotide sequence ID" value="NZ_JZWI01000021.1"/>
</dbReference>
<name>A0A0H2LY70_VARPD</name>
<dbReference type="Proteomes" id="UP000035170">
    <property type="component" value="Unassembled WGS sequence"/>
</dbReference>
<evidence type="ECO:0008006" key="3">
    <source>
        <dbReference type="Google" id="ProtNLM"/>
    </source>
</evidence>
<accession>A0A0H2LY70</accession>